<dbReference type="InterPro" id="IPR052184">
    <property type="entry name" value="SDR_enzymes"/>
</dbReference>
<dbReference type="Proteomes" id="UP000680067">
    <property type="component" value="Unassembled WGS sequence"/>
</dbReference>
<name>A0A941DIA9_9BURK</name>
<dbReference type="AlphaFoldDB" id="A0A941DIA9"/>
<dbReference type="SUPFAM" id="SSF51735">
    <property type="entry name" value="NAD(P)-binding Rossmann-fold domains"/>
    <property type="match status" value="1"/>
</dbReference>
<dbReference type="PANTHER" id="PTHR45458:SF3">
    <property type="entry name" value="CHAIN DEHYDROGENASE (ATSC), PUTATIVE-RELATED"/>
    <property type="match status" value="1"/>
</dbReference>
<gene>
    <name evidence="1" type="ORF">KDM89_00320</name>
</gene>
<proteinExistence type="predicted"/>
<sequence>MATALIIGASRGIGAELARQYVADGWRVLATARTEADLQGLRHSGCEAFKLDVTSLTDCAGAGWHLDDEKPDLAILNAGVYGPHTSGLQAPDQQTFDRVMQTNVLAAMRLLPMLLPMTDAAGGKLIAVSSVMASIEMRQNSAGWLYRASKAALNSVLRDVSLQTQSSICAAIHPGWLKTDMGGAGADLDVTEGVQAIRRTIAALTREDHGQFIDAIHHQPLRW</sequence>
<dbReference type="InterPro" id="IPR002347">
    <property type="entry name" value="SDR_fam"/>
</dbReference>
<protein>
    <submittedName>
        <fullName evidence="1">SDR family oxidoreductase</fullName>
    </submittedName>
</protein>
<dbReference type="GO" id="GO:0016616">
    <property type="term" value="F:oxidoreductase activity, acting on the CH-OH group of donors, NAD or NADP as acceptor"/>
    <property type="evidence" value="ECO:0007669"/>
    <property type="project" value="TreeGrafter"/>
</dbReference>
<dbReference type="NCBIfam" id="NF005403">
    <property type="entry name" value="PRK06953.1"/>
    <property type="match status" value="1"/>
</dbReference>
<dbReference type="Gene3D" id="3.40.50.720">
    <property type="entry name" value="NAD(P)-binding Rossmann-like Domain"/>
    <property type="match status" value="1"/>
</dbReference>
<organism evidence="1 2">
    <name type="scientific">Undibacterium luofuense</name>
    <dbReference type="NCBI Taxonomy" id="2828733"/>
    <lineage>
        <taxon>Bacteria</taxon>
        <taxon>Pseudomonadati</taxon>
        <taxon>Pseudomonadota</taxon>
        <taxon>Betaproteobacteria</taxon>
        <taxon>Burkholderiales</taxon>
        <taxon>Oxalobacteraceae</taxon>
        <taxon>Undibacterium</taxon>
    </lineage>
</organism>
<comment type="caution">
    <text evidence="1">The sequence shown here is derived from an EMBL/GenBank/DDBJ whole genome shotgun (WGS) entry which is preliminary data.</text>
</comment>
<dbReference type="PRINTS" id="PR00081">
    <property type="entry name" value="GDHRDH"/>
</dbReference>
<dbReference type="PANTHER" id="PTHR45458">
    <property type="entry name" value="SHORT-CHAIN DEHYDROGENASE/REDUCTASE SDR"/>
    <property type="match status" value="1"/>
</dbReference>
<dbReference type="InterPro" id="IPR036291">
    <property type="entry name" value="NAD(P)-bd_dom_sf"/>
</dbReference>
<evidence type="ECO:0000313" key="2">
    <source>
        <dbReference type="Proteomes" id="UP000680067"/>
    </source>
</evidence>
<dbReference type="EMBL" id="JAGSPN010000001">
    <property type="protein sequence ID" value="MBR7780569.1"/>
    <property type="molecule type" value="Genomic_DNA"/>
</dbReference>
<keyword evidence="2" id="KW-1185">Reference proteome</keyword>
<dbReference type="RefSeq" id="WP_212685977.1">
    <property type="nucleotide sequence ID" value="NZ_JAGSPN010000001.1"/>
</dbReference>
<evidence type="ECO:0000313" key="1">
    <source>
        <dbReference type="EMBL" id="MBR7780569.1"/>
    </source>
</evidence>
<accession>A0A941DIA9</accession>
<dbReference type="Pfam" id="PF00106">
    <property type="entry name" value="adh_short"/>
    <property type="match status" value="1"/>
</dbReference>
<reference evidence="1" key="1">
    <citation type="submission" date="2021-04" db="EMBL/GenBank/DDBJ databases">
        <title>novel species isolated from subtropical streams in China.</title>
        <authorList>
            <person name="Lu H."/>
        </authorList>
    </citation>
    <scope>NUCLEOTIDE SEQUENCE</scope>
    <source>
        <strain evidence="1">LFS511W</strain>
    </source>
</reference>